<dbReference type="Proteomes" id="UP000717696">
    <property type="component" value="Unassembled WGS sequence"/>
</dbReference>
<dbReference type="PANTHER" id="PTHR33577">
    <property type="entry name" value="STERIGMATOCYSTIN BIOSYNTHESIS PEROXIDASE STCC-RELATED"/>
    <property type="match status" value="1"/>
</dbReference>
<keyword evidence="2" id="KW-0575">Peroxidase</keyword>
<accession>A0A9P9IY14</accession>
<evidence type="ECO:0000256" key="6">
    <source>
        <dbReference type="ARBA" id="ARBA00023004"/>
    </source>
</evidence>
<dbReference type="InterPro" id="IPR036851">
    <property type="entry name" value="Chloroperoxidase-like_sf"/>
</dbReference>
<dbReference type="EMBL" id="JAGMUU010000017">
    <property type="protein sequence ID" value="KAH7134734.1"/>
    <property type="molecule type" value="Genomic_DNA"/>
</dbReference>
<dbReference type="GO" id="GO:0004601">
    <property type="term" value="F:peroxidase activity"/>
    <property type="evidence" value="ECO:0007669"/>
    <property type="project" value="UniProtKB-KW"/>
</dbReference>
<evidence type="ECO:0000313" key="10">
    <source>
        <dbReference type="EMBL" id="KAH7134734.1"/>
    </source>
</evidence>
<keyword evidence="4" id="KW-0479">Metal-binding</keyword>
<keyword evidence="6" id="KW-0408">Iron</keyword>
<keyword evidence="11" id="KW-1185">Reference proteome</keyword>
<dbReference type="PANTHER" id="PTHR33577:SF9">
    <property type="entry name" value="PEROXIDASE STCC"/>
    <property type="match status" value="1"/>
</dbReference>
<evidence type="ECO:0000256" key="2">
    <source>
        <dbReference type="ARBA" id="ARBA00022559"/>
    </source>
</evidence>
<comment type="similarity">
    <text evidence="7">Belongs to the chloroperoxidase family.</text>
</comment>
<dbReference type="SUPFAM" id="SSF47571">
    <property type="entry name" value="Cloroperoxidase"/>
    <property type="match status" value="1"/>
</dbReference>
<protein>
    <submittedName>
        <fullName evidence="10">Chloroperoxidase</fullName>
    </submittedName>
</protein>
<dbReference type="InterPro" id="IPR000028">
    <property type="entry name" value="Chloroperoxidase"/>
</dbReference>
<evidence type="ECO:0000256" key="1">
    <source>
        <dbReference type="ARBA" id="ARBA00001970"/>
    </source>
</evidence>
<sequence>MSSSTAAPPSEPLERGKYARSSPGDLRGPCPMINCLANHGYLPRDGRNVRVSDFTSALNEVGLSAVLGALLSNPIFLEHKETEKDGLATESRSFFGQLWYLACNPWGIAFGEFGMRRPGQVDSTGERVLNLDQFSLHNVVEHDISLSRLDYDQGDNHSIEPDLVNGLLASSSDGKALTMEDLAALRGRRIEKQKEDNPNLIYESKQHDLACAEIALLLKVVGDGDQVHSDYARAFFREERLPIAEGWKKRATSIGLLELKQTTDKVKKLIGLVF</sequence>
<name>A0A9P9IY14_9HYPO</name>
<evidence type="ECO:0000256" key="8">
    <source>
        <dbReference type="SAM" id="MobiDB-lite"/>
    </source>
</evidence>
<feature type="region of interest" description="Disordered" evidence="8">
    <location>
        <begin position="1"/>
        <end position="25"/>
    </location>
</feature>
<comment type="cofactor">
    <cofactor evidence="1">
        <name>heme b</name>
        <dbReference type="ChEBI" id="CHEBI:60344"/>
    </cofactor>
</comment>
<gene>
    <name evidence="10" type="ORF">B0J13DRAFT_587347</name>
</gene>
<evidence type="ECO:0000256" key="4">
    <source>
        <dbReference type="ARBA" id="ARBA00022723"/>
    </source>
</evidence>
<dbReference type="Gene3D" id="1.10.489.10">
    <property type="entry name" value="Chloroperoxidase-like"/>
    <property type="match status" value="1"/>
</dbReference>
<reference evidence="10" key="1">
    <citation type="journal article" date="2021" name="Nat. Commun.">
        <title>Genetic determinants of endophytism in the Arabidopsis root mycobiome.</title>
        <authorList>
            <person name="Mesny F."/>
            <person name="Miyauchi S."/>
            <person name="Thiergart T."/>
            <person name="Pickel B."/>
            <person name="Atanasova L."/>
            <person name="Karlsson M."/>
            <person name="Huettel B."/>
            <person name="Barry K.W."/>
            <person name="Haridas S."/>
            <person name="Chen C."/>
            <person name="Bauer D."/>
            <person name="Andreopoulos W."/>
            <person name="Pangilinan J."/>
            <person name="LaButti K."/>
            <person name="Riley R."/>
            <person name="Lipzen A."/>
            <person name="Clum A."/>
            <person name="Drula E."/>
            <person name="Henrissat B."/>
            <person name="Kohler A."/>
            <person name="Grigoriev I.V."/>
            <person name="Martin F.M."/>
            <person name="Hacquard S."/>
        </authorList>
    </citation>
    <scope>NUCLEOTIDE SEQUENCE</scope>
    <source>
        <strain evidence="10">MPI-CAGE-AT-0021</strain>
    </source>
</reference>
<dbReference type="Pfam" id="PF01328">
    <property type="entry name" value="Peroxidase_2"/>
    <property type="match status" value="1"/>
</dbReference>
<dbReference type="PROSITE" id="PS51405">
    <property type="entry name" value="HEME_HALOPEROXIDASE"/>
    <property type="match status" value="1"/>
</dbReference>
<comment type="caution">
    <text evidence="10">The sequence shown here is derived from an EMBL/GenBank/DDBJ whole genome shotgun (WGS) entry which is preliminary data.</text>
</comment>
<dbReference type="OrthoDB" id="407298at2759"/>
<evidence type="ECO:0000256" key="5">
    <source>
        <dbReference type="ARBA" id="ARBA00023002"/>
    </source>
</evidence>
<dbReference type="GO" id="GO:0046872">
    <property type="term" value="F:metal ion binding"/>
    <property type="evidence" value="ECO:0007669"/>
    <property type="project" value="UniProtKB-KW"/>
</dbReference>
<dbReference type="AlphaFoldDB" id="A0A9P9IY14"/>
<organism evidence="10 11">
    <name type="scientific">Dactylonectria estremocensis</name>
    <dbReference type="NCBI Taxonomy" id="1079267"/>
    <lineage>
        <taxon>Eukaryota</taxon>
        <taxon>Fungi</taxon>
        <taxon>Dikarya</taxon>
        <taxon>Ascomycota</taxon>
        <taxon>Pezizomycotina</taxon>
        <taxon>Sordariomycetes</taxon>
        <taxon>Hypocreomycetidae</taxon>
        <taxon>Hypocreales</taxon>
        <taxon>Nectriaceae</taxon>
        <taxon>Dactylonectria</taxon>
    </lineage>
</organism>
<evidence type="ECO:0000313" key="11">
    <source>
        <dbReference type="Proteomes" id="UP000717696"/>
    </source>
</evidence>
<evidence type="ECO:0000256" key="3">
    <source>
        <dbReference type="ARBA" id="ARBA00022617"/>
    </source>
</evidence>
<feature type="domain" description="Heme haloperoxidase family profile" evidence="9">
    <location>
        <begin position="14"/>
        <end position="261"/>
    </location>
</feature>
<evidence type="ECO:0000256" key="7">
    <source>
        <dbReference type="ARBA" id="ARBA00025795"/>
    </source>
</evidence>
<keyword evidence="3" id="KW-0349">Heme</keyword>
<keyword evidence="5" id="KW-0560">Oxidoreductase</keyword>
<proteinExistence type="inferred from homology"/>
<evidence type="ECO:0000259" key="9">
    <source>
        <dbReference type="PROSITE" id="PS51405"/>
    </source>
</evidence>